<proteinExistence type="predicted"/>
<evidence type="ECO:0000313" key="5">
    <source>
        <dbReference type="Proteomes" id="UP000325211"/>
    </source>
</evidence>
<protein>
    <submittedName>
        <fullName evidence="4">Uncharacterized protein</fullName>
    </submittedName>
</protein>
<dbReference type="Proteomes" id="UP000325211">
    <property type="component" value="Chromosome"/>
</dbReference>
<dbReference type="OrthoDB" id="4237682at2"/>
<dbReference type="EMBL" id="CP029190">
    <property type="protein sequence ID" value="QES52022.1"/>
    <property type="molecule type" value="Genomic_DNA"/>
</dbReference>
<name>A0A5P2DA37_STRVZ</name>
<evidence type="ECO:0000313" key="4">
    <source>
        <dbReference type="EMBL" id="QES52022.1"/>
    </source>
</evidence>
<dbReference type="RefSeq" id="WP_150211756.1">
    <property type="nucleotide sequence ID" value="NZ_CP029190.1"/>
</dbReference>
<feature type="transmembrane region" description="Helical" evidence="3">
    <location>
        <begin position="6"/>
        <end position="26"/>
    </location>
</feature>
<keyword evidence="3" id="KW-0812">Transmembrane</keyword>
<sequence>MLDWIPAWGSTALIAMATTIVTGRYISPLLEVRNRRFQTKMQAQEKITAAALSVLSATQKLQTVQMPDGVTDTLRTALTEERARWRKQLDEATSHLADHAQEFVFTFRGPNSIRGMRYCGTVRMVWISDRTDEAKLRHLLELTAHFHTLFLGSRWRLLALGRAMRELDRRFEELEEEGRPPLPESRPAPAVEA</sequence>
<reference evidence="4 5" key="1">
    <citation type="submission" date="2018-05" db="EMBL/GenBank/DDBJ databases">
        <title>Streptomyces venezuelae.</title>
        <authorList>
            <person name="Kim W."/>
            <person name="Lee N."/>
            <person name="Cho B.-K."/>
        </authorList>
    </citation>
    <scope>NUCLEOTIDE SEQUENCE [LARGE SCALE GENOMIC DNA]</scope>
    <source>
        <strain evidence="4 5">ATCC 21782</strain>
    </source>
</reference>
<feature type="coiled-coil region" evidence="1">
    <location>
        <begin position="75"/>
        <end position="102"/>
    </location>
</feature>
<keyword evidence="3" id="KW-1133">Transmembrane helix</keyword>
<organism evidence="4 5">
    <name type="scientific">Streptomyces venezuelae</name>
    <dbReference type="NCBI Taxonomy" id="54571"/>
    <lineage>
        <taxon>Bacteria</taxon>
        <taxon>Bacillati</taxon>
        <taxon>Actinomycetota</taxon>
        <taxon>Actinomycetes</taxon>
        <taxon>Kitasatosporales</taxon>
        <taxon>Streptomycetaceae</taxon>
        <taxon>Streptomyces</taxon>
    </lineage>
</organism>
<keyword evidence="3" id="KW-0472">Membrane</keyword>
<gene>
    <name evidence="4" type="ORF">DEJ50_33615</name>
</gene>
<feature type="region of interest" description="Disordered" evidence="2">
    <location>
        <begin position="173"/>
        <end position="193"/>
    </location>
</feature>
<evidence type="ECO:0000256" key="1">
    <source>
        <dbReference type="SAM" id="Coils"/>
    </source>
</evidence>
<evidence type="ECO:0000256" key="2">
    <source>
        <dbReference type="SAM" id="MobiDB-lite"/>
    </source>
</evidence>
<accession>A0A5P2DA37</accession>
<evidence type="ECO:0000256" key="3">
    <source>
        <dbReference type="SAM" id="Phobius"/>
    </source>
</evidence>
<dbReference type="AlphaFoldDB" id="A0A5P2DA37"/>
<keyword evidence="1" id="KW-0175">Coiled coil</keyword>